<gene>
    <name evidence="2" type="ORF">DERP_006635</name>
</gene>
<dbReference type="EMBL" id="NJHN03000129">
    <property type="protein sequence ID" value="KAH9412671.1"/>
    <property type="molecule type" value="Genomic_DNA"/>
</dbReference>
<evidence type="ECO:0000313" key="3">
    <source>
        <dbReference type="Proteomes" id="UP000887458"/>
    </source>
</evidence>
<sequence length="234" mass="27595">MSSTFGQFRSKRTEMITIIDQEIIDSKVQLQLLRLKLSEYRKDFKEKKNTNNKHLVEDKSIQTIGHEDRSVQVDQNDFVAVAVEEKTEEFVPIQRHNRSKTTTKIKNDQRKSTNTMMIQQHQTKPKMLLINDRYEQYLERINRMKQQQKQQAMTTTTENNQTKLNKIDNDKQQQATTTTKITRSVAVDTMSPPSEFDLIPFSDQTVYLDLPPESKMIRKQRRPIAKANDDDFRN</sequence>
<evidence type="ECO:0000256" key="1">
    <source>
        <dbReference type="SAM" id="MobiDB-lite"/>
    </source>
</evidence>
<evidence type="ECO:0000313" key="2">
    <source>
        <dbReference type="EMBL" id="KAH9412671.1"/>
    </source>
</evidence>
<name>A0ABQ8IQR5_DERPT</name>
<organism evidence="2 3">
    <name type="scientific">Dermatophagoides pteronyssinus</name>
    <name type="common">European house dust mite</name>
    <dbReference type="NCBI Taxonomy" id="6956"/>
    <lineage>
        <taxon>Eukaryota</taxon>
        <taxon>Metazoa</taxon>
        <taxon>Ecdysozoa</taxon>
        <taxon>Arthropoda</taxon>
        <taxon>Chelicerata</taxon>
        <taxon>Arachnida</taxon>
        <taxon>Acari</taxon>
        <taxon>Acariformes</taxon>
        <taxon>Sarcoptiformes</taxon>
        <taxon>Astigmata</taxon>
        <taxon>Psoroptidia</taxon>
        <taxon>Analgoidea</taxon>
        <taxon>Pyroglyphidae</taxon>
        <taxon>Dermatophagoidinae</taxon>
        <taxon>Dermatophagoides</taxon>
    </lineage>
</organism>
<keyword evidence="3" id="KW-1185">Reference proteome</keyword>
<proteinExistence type="predicted"/>
<reference evidence="2 3" key="2">
    <citation type="journal article" date="2022" name="Mol. Biol. Evol.">
        <title>Comparative Genomics Reveals Insights into the Divergent Evolution of Astigmatic Mites and Household Pest Adaptations.</title>
        <authorList>
            <person name="Xiong Q."/>
            <person name="Wan A.T."/>
            <person name="Liu X."/>
            <person name="Fung C.S."/>
            <person name="Xiao X."/>
            <person name="Malainual N."/>
            <person name="Hou J."/>
            <person name="Wang L."/>
            <person name="Wang M."/>
            <person name="Yang K.Y."/>
            <person name="Cui Y."/>
            <person name="Leung E.L."/>
            <person name="Nong W."/>
            <person name="Shin S.K."/>
            <person name="Au S.W."/>
            <person name="Jeong K.Y."/>
            <person name="Chew F.T."/>
            <person name="Hui J.H."/>
            <person name="Leung T.F."/>
            <person name="Tungtrongchitr A."/>
            <person name="Zhong N."/>
            <person name="Liu Z."/>
            <person name="Tsui S.K."/>
        </authorList>
    </citation>
    <scope>NUCLEOTIDE SEQUENCE [LARGE SCALE GENOMIC DNA]</scope>
    <source>
        <strain evidence="2">Derp</strain>
    </source>
</reference>
<protein>
    <submittedName>
        <fullName evidence="2">Uncharacterized protein</fullName>
    </submittedName>
</protein>
<feature type="region of interest" description="Disordered" evidence="1">
    <location>
        <begin position="99"/>
        <end position="120"/>
    </location>
</feature>
<feature type="region of interest" description="Disordered" evidence="1">
    <location>
        <begin position="213"/>
        <end position="234"/>
    </location>
</feature>
<accession>A0ABQ8IQR5</accession>
<feature type="region of interest" description="Disordered" evidence="1">
    <location>
        <begin position="148"/>
        <end position="177"/>
    </location>
</feature>
<reference evidence="2 3" key="1">
    <citation type="journal article" date="2018" name="J. Allergy Clin. Immunol.">
        <title>High-quality assembly of Dermatophagoides pteronyssinus genome and transcriptome reveals a wide range of novel allergens.</title>
        <authorList>
            <person name="Liu X.Y."/>
            <person name="Yang K.Y."/>
            <person name="Wang M.Q."/>
            <person name="Kwok J.S."/>
            <person name="Zeng X."/>
            <person name="Yang Z."/>
            <person name="Xiao X.J."/>
            <person name="Lau C.P."/>
            <person name="Li Y."/>
            <person name="Huang Z.M."/>
            <person name="Ba J.G."/>
            <person name="Yim A.K."/>
            <person name="Ouyang C.Y."/>
            <person name="Ngai S.M."/>
            <person name="Chan T.F."/>
            <person name="Leung E.L."/>
            <person name="Liu L."/>
            <person name="Liu Z.G."/>
            <person name="Tsui S.K."/>
        </authorList>
    </citation>
    <scope>NUCLEOTIDE SEQUENCE [LARGE SCALE GENOMIC DNA]</scope>
    <source>
        <strain evidence="2">Derp</strain>
    </source>
</reference>
<comment type="caution">
    <text evidence="2">The sequence shown here is derived from an EMBL/GenBank/DDBJ whole genome shotgun (WGS) entry which is preliminary data.</text>
</comment>
<dbReference type="Proteomes" id="UP000887458">
    <property type="component" value="Unassembled WGS sequence"/>
</dbReference>
<feature type="compositionally biased region" description="Low complexity" evidence="1">
    <location>
        <begin position="148"/>
        <end position="157"/>
    </location>
</feature>